<dbReference type="Proteomes" id="UP000293952">
    <property type="component" value="Unassembled WGS sequence"/>
</dbReference>
<evidence type="ECO:0000256" key="5">
    <source>
        <dbReference type="ARBA" id="ARBA00022741"/>
    </source>
</evidence>
<dbReference type="NCBIfam" id="TIGR00229">
    <property type="entry name" value="sensory_box"/>
    <property type="match status" value="1"/>
</dbReference>
<dbReference type="SUPFAM" id="SSF55874">
    <property type="entry name" value="ATPase domain of HSP90 chaperone/DNA topoisomerase II/histidine kinase"/>
    <property type="match status" value="1"/>
</dbReference>
<dbReference type="PANTHER" id="PTHR41523:SF8">
    <property type="entry name" value="ETHYLENE RESPONSE SENSOR PROTEIN"/>
    <property type="match status" value="1"/>
</dbReference>
<dbReference type="InterPro" id="IPR003594">
    <property type="entry name" value="HATPase_dom"/>
</dbReference>
<evidence type="ECO:0000256" key="3">
    <source>
        <dbReference type="ARBA" id="ARBA00022553"/>
    </source>
</evidence>
<protein>
    <recommendedName>
        <fullName evidence="2">histidine kinase</fullName>
        <ecNumber evidence="2">2.7.13.3</ecNumber>
    </recommendedName>
</protein>
<dbReference type="EMBL" id="SETE01000002">
    <property type="protein sequence ID" value="RYM35012.1"/>
    <property type="molecule type" value="Genomic_DNA"/>
</dbReference>
<keyword evidence="4" id="KW-0808">Transferase</keyword>
<dbReference type="InterPro" id="IPR000014">
    <property type="entry name" value="PAS"/>
</dbReference>
<dbReference type="CDD" id="cd00130">
    <property type="entry name" value="PAS"/>
    <property type="match status" value="1"/>
</dbReference>
<dbReference type="Gene3D" id="3.30.450.20">
    <property type="entry name" value="PAS domain"/>
    <property type="match status" value="2"/>
</dbReference>
<dbReference type="Pfam" id="PF02518">
    <property type="entry name" value="HATPase_c"/>
    <property type="match status" value="1"/>
</dbReference>
<dbReference type="Pfam" id="PF08447">
    <property type="entry name" value="PAS_3"/>
    <property type="match status" value="1"/>
</dbReference>
<evidence type="ECO:0000256" key="6">
    <source>
        <dbReference type="ARBA" id="ARBA00022777"/>
    </source>
</evidence>
<evidence type="ECO:0000259" key="9">
    <source>
        <dbReference type="PROSITE" id="PS50112"/>
    </source>
</evidence>
<evidence type="ECO:0000256" key="4">
    <source>
        <dbReference type="ARBA" id="ARBA00022679"/>
    </source>
</evidence>
<dbReference type="AlphaFoldDB" id="A0A4Q4KNQ6"/>
<accession>A0A4Q4KNQ6</accession>
<sequence>MERELQRLLKEIEVAEAKLAEKEILLQKAEEFSKIGRWSYIFGSKLLEWSDETYKMFDYPADYAGALTDFYKDSLDEITFDRLPEQVQKLQNSMSPQVMNHTIHTPTGKTKLLTFNSTPICNLNNEIIGVEGFVKDITEQIAGKKGLDNFFNLSTELHCIVHMDRYFLRVSPAWTELLGYTEKEMLSRSFLDFIHPGDLKDSELKINEFESDGLPSIYENRYISKSGEIFHLSWSAKMDDETQLAYCTARDITKSKLAQSELLSELSSKDLLLREIHHRVKNNLQIVSSLLSLQSGANSEEKHLVKLYQDSQNRIKSMAAIHEMFYQSEQLDKIEFGKYIEKLIGDLSNTFISRDKMIEFSMDVEPVYVNLDTAIPLGLIINEVVTNSIKHGGNEDGNVTIFIKMKSIGYGKLLLTIGDTGVNSVKNVLNTSDESLGVLLINSLVEQIDGEIEQMENCGGTTFQFIFSDKPKIKP</sequence>
<dbReference type="InterPro" id="IPR013655">
    <property type="entry name" value="PAS_fold_3"/>
</dbReference>
<evidence type="ECO:0000313" key="10">
    <source>
        <dbReference type="EMBL" id="RYM35012.1"/>
    </source>
</evidence>
<evidence type="ECO:0000256" key="2">
    <source>
        <dbReference type="ARBA" id="ARBA00012438"/>
    </source>
</evidence>
<dbReference type="OrthoDB" id="9804645at2"/>
<feature type="domain" description="PAS" evidence="9">
    <location>
        <begin position="160"/>
        <end position="198"/>
    </location>
</feature>
<evidence type="ECO:0000313" key="11">
    <source>
        <dbReference type="Proteomes" id="UP000293952"/>
    </source>
</evidence>
<keyword evidence="6" id="KW-0418">Kinase</keyword>
<dbReference type="InterPro" id="IPR035965">
    <property type="entry name" value="PAS-like_dom_sf"/>
</dbReference>
<comment type="catalytic activity">
    <reaction evidence="1">
        <text>ATP + protein L-histidine = ADP + protein N-phospho-L-histidine.</text>
        <dbReference type="EC" id="2.7.13.3"/>
    </reaction>
</comment>
<dbReference type="InterPro" id="IPR036890">
    <property type="entry name" value="HATPase_C_sf"/>
</dbReference>
<comment type="caution">
    <text evidence="10">The sequence shown here is derived from an EMBL/GenBank/DDBJ whole genome shotgun (WGS) entry which is preliminary data.</text>
</comment>
<dbReference type="RefSeq" id="WP_130093020.1">
    <property type="nucleotide sequence ID" value="NZ_SETE01000002.1"/>
</dbReference>
<feature type="coiled-coil region" evidence="8">
    <location>
        <begin position="2"/>
        <end position="32"/>
    </location>
</feature>
<keyword evidence="7" id="KW-0067">ATP-binding</keyword>
<keyword evidence="5" id="KW-0547">Nucleotide-binding</keyword>
<evidence type="ECO:0000256" key="1">
    <source>
        <dbReference type="ARBA" id="ARBA00000085"/>
    </source>
</evidence>
<dbReference type="Gene3D" id="3.30.565.10">
    <property type="entry name" value="Histidine kinase-like ATPase, C-terminal domain"/>
    <property type="match status" value="1"/>
</dbReference>
<dbReference type="SMART" id="SM00091">
    <property type="entry name" value="PAS"/>
    <property type="match status" value="1"/>
</dbReference>
<dbReference type="Pfam" id="PF07568">
    <property type="entry name" value="HisKA_2"/>
    <property type="match status" value="1"/>
</dbReference>
<dbReference type="PANTHER" id="PTHR41523">
    <property type="entry name" value="TWO-COMPONENT SYSTEM SENSOR PROTEIN"/>
    <property type="match status" value="1"/>
</dbReference>
<dbReference type="SUPFAM" id="SSF55785">
    <property type="entry name" value="PYP-like sensor domain (PAS domain)"/>
    <property type="match status" value="2"/>
</dbReference>
<dbReference type="InterPro" id="IPR011495">
    <property type="entry name" value="Sig_transdc_His_kin_sub2_dim/P"/>
</dbReference>
<dbReference type="GO" id="GO:0004673">
    <property type="term" value="F:protein histidine kinase activity"/>
    <property type="evidence" value="ECO:0007669"/>
    <property type="project" value="UniProtKB-EC"/>
</dbReference>
<organism evidence="10 11">
    <name type="scientific">Brumimicrobium glaciale</name>
    <dbReference type="NCBI Taxonomy" id="200475"/>
    <lineage>
        <taxon>Bacteria</taxon>
        <taxon>Pseudomonadati</taxon>
        <taxon>Bacteroidota</taxon>
        <taxon>Flavobacteriia</taxon>
        <taxon>Flavobacteriales</taxon>
        <taxon>Crocinitomicaceae</taxon>
        <taxon>Brumimicrobium</taxon>
    </lineage>
</organism>
<keyword evidence="3" id="KW-0597">Phosphoprotein</keyword>
<dbReference type="EC" id="2.7.13.3" evidence="2"/>
<reference evidence="10 11" key="1">
    <citation type="submission" date="2019-02" db="EMBL/GenBank/DDBJ databases">
        <title>Genome sequence of the sea-ice species Brumimicrobium glaciale.</title>
        <authorList>
            <person name="Bowman J.P."/>
        </authorList>
    </citation>
    <scope>NUCLEOTIDE SEQUENCE [LARGE SCALE GENOMIC DNA]</scope>
    <source>
        <strain evidence="10 11">IC156</strain>
    </source>
</reference>
<proteinExistence type="predicted"/>
<gene>
    <name evidence="10" type="ORF">ERX46_06465</name>
</gene>
<name>A0A4Q4KNQ6_9FLAO</name>
<dbReference type="PROSITE" id="PS50112">
    <property type="entry name" value="PAS"/>
    <property type="match status" value="1"/>
</dbReference>
<keyword evidence="8" id="KW-0175">Coiled coil</keyword>
<evidence type="ECO:0000256" key="8">
    <source>
        <dbReference type="SAM" id="Coils"/>
    </source>
</evidence>
<dbReference type="GO" id="GO:0005524">
    <property type="term" value="F:ATP binding"/>
    <property type="evidence" value="ECO:0007669"/>
    <property type="project" value="UniProtKB-KW"/>
</dbReference>
<keyword evidence="11" id="KW-1185">Reference proteome</keyword>
<evidence type="ECO:0000256" key="7">
    <source>
        <dbReference type="ARBA" id="ARBA00022840"/>
    </source>
</evidence>